<dbReference type="HOGENOM" id="CLU_020641_1_0_1"/>
<dbReference type="STRING" id="870435.A0A0C3K3F0"/>
<dbReference type="AlphaFoldDB" id="A0A0C3K3F0"/>
<name>A0A0C3K3F0_PISTI</name>
<organism evidence="2 3">
    <name type="scientific">Pisolithus tinctorius Marx 270</name>
    <dbReference type="NCBI Taxonomy" id="870435"/>
    <lineage>
        <taxon>Eukaryota</taxon>
        <taxon>Fungi</taxon>
        <taxon>Dikarya</taxon>
        <taxon>Basidiomycota</taxon>
        <taxon>Agaricomycotina</taxon>
        <taxon>Agaricomycetes</taxon>
        <taxon>Agaricomycetidae</taxon>
        <taxon>Boletales</taxon>
        <taxon>Sclerodermatineae</taxon>
        <taxon>Pisolithaceae</taxon>
        <taxon>Pisolithus</taxon>
    </lineage>
</organism>
<reference evidence="2 3" key="1">
    <citation type="submission" date="2014-04" db="EMBL/GenBank/DDBJ databases">
        <authorList>
            <consortium name="DOE Joint Genome Institute"/>
            <person name="Kuo A."/>
            <person name="Kohler A."/>
            <person name="Costa M.D."/>
            <person name="Nagy L.G."/>
            <person name="Floudas D."/>
            <person name="Copeland A."/>
            <person name="Barry K.W."/>
            <person name="Cichocki N."/>
            <person name="Veneault-Fourrey C."/>
            <person name="LaButti K."/>
            <person name="Lindquist E.A."/>
            <person name="Lipzen A."/>
            <person name="Lundell T."/>
            <person name="Morin E."/>
            <person name="Murat C."/>
            <person name="Sun H."/>
            <person name="Tunlid A."/>
            <person name="Henrissat B."/>
            <person name="Grigoriev I.V."/>
            <person name="Hibbett D.S."/>
            <person name="Martin F."/>
            <person name="Nordberg H.P."/>
            <person name="Cantor M.N."/>
            <person name="Hua S.X."/>
        </authorList>
    </citation>
    <scope>NUCLEOTIDE SEQUENCE [LARGE SCALE GENOMIC DNA]</scope>
    <source>
        <strain evidence="2 3">Marx 270</strain>
    </source>
</reference>
<dbReference type="InterPro" id="IPR053006">
    <property type="entry name" value="Meiosis_regulatory"/>
</dbReference>
<accession>A0A0C3K3F0</accession>
<keyword evidence="3" id="KW-1185">Reference proteome</keyword>
<feature type="region of interest" description="Disordered" evidence="1">
    <location>
        <begin position="1"/>
        <end position="33"/>
    </location>
</feature>
<reference evidence="3" key="2">
    <citation type="submission" date="2015-01" db="EMBL/GenBank/DDBJ databases">
        <title>Evolutionary Origins and Diversification of the Mycorrhizal Mutualists.</title>
        <authorList>
            <consortium name="DOE Joint Genome Institute"/>
            <consortium name="Mycorrhizal Genomics Consortium"/>
            <person name="Kohler A."/>
            <person name="Kuo A."/>
            <person name="Nagy L.G."/>
            <person name="Floudas D."/>
            <person name="Copeland A."/>
            <person name="Barry K.W."/>
            <person name="Cichocki N."/>
            <person name="Veneault-Fourrey C."/>
            <person name="LaButti K."/>
            <person name="Lindquist E.A."/>
            <person name="Lipzen A."/>
            <person name="Lundell T."/>
            <person name="Morin E."/>
            <person name="Murat C."/>
            <person name="Riley R."/>
            <person name="Ohm R."/>
            <person name="Sun H."/>
            <person name="Tunlid A."/>
            <person name="Henrissat B."/>
            <person name="Grigoriev I.V."/>
            <person name="Hibbett D.S."/>
            <person name="Martin F."/>
        </authorList>
    </citation>
    <scope>NUCLEOTIDE SEQUENCE [LARGE SCALE GENOMIC DNA]</scope>
    <source>
        <strain evidence="3">Marx 270</strain>
    </source>
</reference>
<dbReference type="OrthoDB" id="2417614at2759"/>
<dbReference type="PANTHER" id="PTHR28094">
    <property type="entry name" value="MEIOTICALLY UP-REGULATED GENE 113 PROTEIN"/>
    <property type="match status" value="1"/>
</dbReference>
<protein>
    <recommendedName>
        <fullName evidence="4">DUF1766-domain-containing protein</fullName>
    </recommendedName>
</protein>
<dbReference type="Proteomes" id="UP000054217">
    <property type="component" value="Unassembled WGS sequence"/>
</dbReference>
<feature type="compositionally biased region" description="Pro residues" evidence="1">
    <location>
        <begin position="9"/>
        <end position="22"/>
    </location>
</feature>
<dbReference type="InParanoid" id="A0A0C3K3F0"/>
<evidence type="ECO:0008006" key="4">
    <source>
        <dbReference type="Google" id="ProtNLM"/>
    </source>
</evidence>
<dbReference type="PANTHER" id="PTHR28094:SF1">
    <property type="entry name" value="MEIOTICALLY UP-REGULATED GENE 113 PROTEIN"/>
    <property type="match status" value="1"/>
</dbReference>
<evidence type="ECO:0000313" key="3">
    <source>
        <dbReference type="Proteomes" id="UP000054217"/>
    </source>
</evidence>
<dbReference type="Pfam" id="PF13455">
    <property type="entry name" value="MUG113"/>
    <property type="match status" value="1"/>
</dbReference>
<sequence length="435" mass="48601">MDSVRRPSSPYPNTPGSMPRPRPQAEQRSRTMQHALQMIDSHNQPKTTLQPLQTLPFATHLQPKHDAPAVSTVYSPQFKPDIPASHDPKRLPFATPPRPKLDAPAVSTVYSLQSNPDTPRTHGAKSAPAIPSVADDFSRPAFVVTPTRPHTTSISSSASASPSGQVTVQCGATTKSNKQCSRTVKLPPTHAILDPIPAAYCHQHRNMKETGFYVTRTGHADRYVEFKDYVPEYLRVDTQLALKEEMARAPSKSDRPGYIYTFEIRDPSDAHLIQLKVGRTVNLKKRLDQWDKQCGSREQVLRGWWPGTVEPDSDNGTNGSLLRGQMKAGDPGPLCHRLERLVHIELADLSLYAPYLESEWPKTNNSKQSPSAAGALSSGLSAVKRANRCLDCGVVHREIFSFRRPNEGKYEGREWDLIVKPVIERWGRFVKEYYS</sequence>
<evidence type="ECO:0000313" key="2">
    <source>
        <dbReference type="EMBL" id="KIO04052.1"/>
    </source>
</evidence>
<evidence type="ECO:0000256" key="1">
    <source>
        <dbReference type="SAM" id="MobiDB-lite"/>
    </source>
</evidence>
<gene>
    <name evidence="2" type="ORF">M404DRAFT_1000878</name>
</gene>
<proteinExistence type="predicted"/>
<dbReference type="EMBL" id="KN831973">
    <property type="protein sequence ID" value="KIO04052.1"/>
    <property type="molecule type" value="Genomic_DNA"/>
</dbReference>